<dbReference type="Proteomes" id="UP000592780">
    <property type="component" value="Unassembled WGS sequence"/>
</dbReference>
<reference evidence="7 8" key="1">
    <citation type="submission" date="2020-08" db="EMBL/GenBank/DDBJ databases">
        <title>Genomic Encyclopedia of Type Strains, Phase IV (KMG-V): Genome sequencing to study the core and pangenomes of soil and plant-associated prokaryotes.</title>
        <authorList>
            <person name="Whitman W."/>
        </authorList>
    </citation>
    <scope>NUCLEOTIDE SEQUENCE [LARGE SCALE GENOMIC DNA]</scope>
    <source>
        <strain evidence="7 8">JPY158</strain>
    </source>
</reference>
<keyword evidence="3" id="KW-1003">Cell membrane</keyword>
<dbReference type="RefSeq" id="WP_018437436.1">
    <property type="nucleotide sequence ID" value="NZ_JACHDD010000006.1"/>
</dbReference>
<gene>
    <name evidence="7" type="ORF">HDG40_004122</name>
</gene>
<evidence type="ECO:0000256" key="1">
    <source>
        <dbReference type="ARBA" id="ARBA00005417"/>
    </source>
</evidence>
<keyword evidence="4" id="KW-0997">Cell inner membrane</keyword>
<dbReference type="SMART" id="SM00382">
    <property type="entry name" value="AAA"/>
    <property type="match status" value="1"/>
</dbReference>
<keyword evidence="5" id="KW-0547">Nucleotide-binding</keyword>
<protein>
    <submittedName>
        <fullName evidence="7">NitT/TauT family transport system ATP-binding protein</fullName>
    </submittedName>
</protein>
<sequence>MAEFVASHVELRDIALSYGQRRVIDGVTCGVRRGEIVSILGPSGVGKSSLLRVVAGLSAATRGTVLIDGEPVSGPRPDVAIAFQDPCLLPWLSVERNVAFGLGFARQTKLSAVERRARVAAALEEVGLAHARDLVPSQLSGGMAQRVALARCVARRPKVLVLDEPFGALDEVTREGMQKLLKQVVADTQAATLLVTHDIDEALLVSDRIAVLGRRGTLALELDIDIPHPRVEHLQGLGALRLRILEALRDSMPSSVSSHND</sequence>
<proteinExistence type="inferred from homology"/>
<dbReference type="InterPro" id="IPR003593">
    <property type="entry name" value="AAA+_ATPase"/>
</dbReference>
<dbReference type="OrthoDB" id="9783039at2"/>
<dbReference type="Pfam" id="PF00005">
    <property type="entry name" value="ABC_tran"/>
    <property type="match status" value="1"/>
</dbReference>
<comment type="caution">
    <text evidence="7">The sequence shown here is derived from an EMBL/GenBank/DDBJ whole genome shotgun (WGS) entry which is preliminary data.</text>
</comment>
<keyword evidence="2" id="KW-0813">Transport</keyword>
<dbReference type="InterPro" id="IPR017871">
    <property type="entry name" value="ABC_transporter-like_CS"/>
</dbReference>
<dbReference type="Gene3D" id="3.40.50.300">
    <property type="entry name" value="P-loop containing nucleotide triphosphate hydrolases"/>
    <property type="match status" value="1"/>
</dbReference>
<comment type="similarity">
    <text evidence="1">Belongs to the ABC transporter superfamily.</text>
</comment>
<dbReference type="GO" id="GO:0016887">
    <property type="term" value="F:ATP hydrolysis activity"/>
    <property type="evidence" value="ECO:0007669"/>
    <property type="project" value="InterPro"/>
</dbReference>
<evidence type="ECO:0000256" key="5">
    <source>
        <dbReference type="ARBA" id="ARBA00022741"/>
    </source>
</evidence>
<dbReference type="InterPro" id="IPR003439">
    <property type="entry name" value="ABC_transporter-like_ATP-bd"/>
</dbReference>
<evidence type="ECO:0000256" key="4">
    <source>
        <dbReference type="ARBA" id="ARBA00022519"/>
    </source>
</evidence>
<dbReference type="SUPFAM" id="SSF52540">
    <property type="entry name" value="P-loop containing nucleoside triphosphate hydrolases"/>
    <property type="match status" value="1"/>
</dbReference>
<evidence type="ECO:0000313" key="8">
    <source>
        <dbReference type="Proteomes" id="UP000592780"/>
    </source>
</evidence>
<evidence type="ECO:0000256" key="3">
    <source>
        <dbReference type="ARBA" id="ARBA00022475"/>
    </source>
</evidence>
<dbReference type="PANTHER" id="PTHR42788:SF19">
    <property type="entry name" value="ALIPHATIC SULFONATES IMPORT ATP-BINDING PROTEIN SSUB 2"/>
    <property type="match status" value="1"/>
</dbReference>
<evidence type="ECO:0000313" key="7">
    <source>
        <dbReference type="EMBL" id="MBB5425949.1"/>
    </source>
</evidence>
<dbReference type="PROSITE" id="PS00211">
    <property type="entry name" value="ABC_TRANSPORTER_1"/>
    <property type="match status" value="1"/>
</dbReference>
<accession>A0A6I1PPX1</accession>
<dbReference type="InterPro" id="IPR050166">
    <property type="entry name" value="ABC_transporter_ATP-bind"/>
</dbReference>
<dbReference type="AlphaFoldDB" id="A0A6I1PPX1"/>
<organism evidence="7 8">
    <name type="scientific">Paraburkholderia atlantica</name>
    <dbReference type="NCBI Taxonomy" id="2654982"/>
    <lineage>
        <taxon>Bacteria</taxon>
        <taxon>Pseudomonadati</taxon>
        <taxon>Pseudomonadota</taxon>
        <taxon>Betaproteobacteria</taxon>
        <taxon>Burkholderiales</taxon>
        <taxon>Burkholderiaceae</taxon>
        <taxon>Paraburkholderia</taxon>
    </lineage>
</organism>
<dbReference type="GO" id="GO:0005524">
    <property type="term" value="F:ATP binding"/>
    <property type="evidence" value="ECO:0007669"/>
    <property type="project" value="UniProtKB-KW"/>
</dbReference>
<keyword evidence="6 7" id="KW-0067">ATP-binding</keyword>
<name>A0A6I1PPX1_PARAM</name>
<dbReference type="EMBL" id="JACHDD010000006">
    <property type="protein sequence ID" value="MBB5425949.1"/>
    <property type="molecule type" value="Genomic_DNA"/>
</dbReference>
<dbReference type="CDD" id="cd03293">
    <property type="entry name" value="ABC_NrtD_SsuB_transporters"/>
    <property type="match status" value="1"/>
</dbReference>
<keyword evidence="8" id="KW-1185">Reference proteome</keyword>
<dbReference type="PROSITE" id="PS50893">
    <property type="entry name" value="ABC_TRANSPORTER_2"/>
    <property type="match status" value="1"/>
</dbReference>
<dbReference type="InterPro" id="IPR027417">
    <property type="entry name" value="P-loop_NTPase"/>
</dbReference>
<evidence type="ECO:0000256" key="2">
    <source>
        <dbReference type="ARBA" id="ARBA00022448"/>
    </source>
</evidence>
<dbReference type="PANTHER" id="PTHR42788">
    <property type="entry name" value="TAURINE IMPORT ATP-BINDING PROTEIN-RELATED"/>
    <property type="match status" value="1"/>
</dbReference>
<evidence type="ECO:0000256" key="6">
    <source>
        <dbReference type="ARBA" id="ARBA00022840"/>
    </source>
</evidence>
<keyword evidence="4" id="KW-0472">Membrane</keyword>